<accession>A0A178IFG8</accession>
<dbReference type="Proteomes" id="UP000078486">
    <property type="component" value="Unassembled WGS sequence"/>
</dbReference>
<dbReference type="EMBL" id="LRRQ01000154">
    <property type="protein sequence ID" value="OAM87885.1"/>
    <property type="molecule type" value="Genomic_DNA"/>
</dbReference>
<dbReference type="AlphaFoldDB" id="A0A178IFG8"/>
<evidence type="ECO:0000256" key="2">
    <source>
        <dbReference type="SAM" id="SignalP"/>
    </source>
</evidence>
<organism evidence="3 4">
    <name type="scientific">Termitidicoccus mucosus</name>
    <dbReference type="NCBI Taxonomy" id="1184151"/>
    <lineage>
        <taxon>Bacteria</taxon>
        <taxon>Pseudomonadati</taxon>
        <taxon>Verrucomicrobiota</taxon>
        <taxon>Opitutia</taxon>
        <taxon>Opitutales</taxon>
        <taxon>Opitutaceae</taxon>
        <taxon>Termitidicoccus</taxon>
    </lineage>
</organism>
<proteinExistence type="predicted"/>
<comment type="caution">
    <text evidence="3">The sequence shown here is derived from an EMBL/GenBank/DDBJ whole genome shotgun (WGS) entry which is preliminary data.</text>
</comment>
<sequence length="225" mass="24716">MNPLIQRAWPSLPPALVIAFVCGLGLSPVHAQQGAAASGTASASGSNAAGNSSFSPESAPAAPRPGRGISRSAAAALSAGITYAPPPPKPVEDENVDLRDIDKPKNEIVRLPTYHVTAQKPPVFTDRSLYTRDNLEKLAISRYLSKLDTNFLNRWTLPGFSNEARAMQMYYDEERQKNMETTAQQVSLYRLSGDEAKAEQTQRDYYDTALRRSNYVEPPASLRRY</sequence>
<name>A0A178IFG8_9BACT</name>
<protein>
    <submittedName>
        <fullName evidence="3">Uncharacterized protein</fullName>
    </submittedName>
</protein>
<reference evidence="3 4" key="1">
    <citation type="submission" date="2016-01" db="EMBL/GenBank/DDBJ databases">
        <title>High potential of lignocellulose degradation of a new Verrucomicrobia species.</title>
        <authorList>
            <person name="Wang Y."/>
            <person name="Shi Y."/>
            <person name="Qiu Z."/>
            <person name="Liu S."/>
            <person name="Yang H."/>
        </authorList>
    </citation>
    <scope>NUCLEOTIDE SEQUENCE [LARGE SCALE GENOMIC DNA]</scope>
    <source>
        <strain evidence="3 4">TSB47</strain>
    </source>
</reference>
<feature type="chain" id="PRO_5008088750" evidence="2">
    <location>
        <begin position="32"/>
        <end position="225"/>
    </location>
</feature>
<dbReference type="OrthoDB" id="199977at2"/>
<keyword evidence="4" id="KW-1185">Reference proteome</keyword>
<evidence type="ECO:0000256" key="1">
    <source>
        <dbReference type="SAM" id="MobiDB-lite"/>
    </source>
</evidence>
<dbReference type="RefSeq" id="WP_068772096.1">
    <property type="nucleotide sequence ID" value="NZ_CP109796.1"/>
</dbReference>
<keyword evidence="2" id="KW-0732">Signal</keyword>
<dbReference type="STRING" id="1184151.AW736_20055"/>
<feature type="compositionally biased region" description="Low complexity" evidence="1">
    <location>
        <begin position="39"/>
        <end position="65"/>
    </location>
</feature>
<feature type="signal peptide" evidence="2">
    <location>
        <begin position="1"/>
        <end position="31"/>
    </location>
</feature>
<evidence type="ECO:0000313" key="3">
    <source>
        <dbReference type="EMBL" id="OAM87885.1"/>
    </source>
</evidence>
<feature type="region of interest" description="Disordered" evidence="1">
    <location>
        <begin position="39"/>
        <end position="68"/>
    </location>
</feature>
<evidence type="ECO:0000313" key="4">
    <source>
        <dbReference type="Proteomes" id="UP000078486"/>
    </source>
</evidence>
<gene>
    <name evidence="3" type="ORF">AW736_20055</name>
</gene>